<keyword evidence="1" id="KW-0472">Membrane</keyword>
<name>A0ABW3D8L4_9BACL</name>
<accession>A0ABW3D8L4</accession>
<sequence>MNLWPLIQNENMKIYKRIRTWIFIGLLVGVAIAVTFLPSAEKNDEWWKQLNEANSSLTTMLEDPSLSDFDKQKLRNEIVINEYRLNYNLPPDDSTLWGTVRDYTLFISFITLFTVIIASDSVAREYSWGTMKLLLIRPVSRSRILLAKYLSVLMFAVFLLILLFVVSVLAGGFKFGFHEAFSPYLYVANGEVKEGSILLHLLQIYGLKSVHLLMIVTFAFTISTLFKNGTLAVACAIVLMFTGNALVLFFSGYSWVKYLLFTHTNLLPYLEGSAPMEGLTPSFSILMLALYYLLFIALSWIVFSRRDVRS</sequence>
<evidence type="ECO:0000313" key="3">
    <source>
        <dbReference type="Proteomes" id="UP001597120"/>
    </source>
</evidence>
<gene>
    <name evidence="2" type="ORF">ACFQ03_10960</name>
</gene>
<feature type="transmembrane region" description="Helical" evidence="1">
    <location>
        <begin position="283"/>
        <end position="303"/>
    </location>
</feature>
<comment type="caution">
    <text evidence="2">The sequence shown here is derived from an EMBL/GenBank/DDBJ whole genome shotgun (WGS) entry which is preliminary data.</text>
</comment>
<protein>
    <submittedName>
        <fullName evidence="2">ABC transporter permease</fullName>
    </submittedName>
</protein>
<evidence type="ECO:0000313" key="2">
    <source>
        <dbReference type="EMBL" id="MFD0869671.1"/>
    </source>
</evidence>
<proteinExistence type="predicted"/>
<keyword evidence="1" id="KW-1133">Transmembrane helix</keyword>
<feature type="transmembrane region" description="Helical" evidence="1">
    <location>
        <begin position="21"/>
        <end position="40"/>
    </location>
</feature>
<dbReference type="EMBL" id="JBHTIU010000034">
    <property type="protein sequence ID" value="MFD0869671.1"/>
    <property type="molecule type" value="Genomic_DNA"/>
</dbReference>
<dbReference type="Pfam" id="PF12679">
    <property type="entry name" value="ABC2_membrane_2"/>
    <property type="match status" value="1"/>
</dbReference>
<dbReference type="RefSeq" id="WP_379288119.1">
    <property type="nucleotide sequence ID" value="NZ_JBHTIU010000034.1"/>
</dbReference>
<evidence type="ECO:0000256" key="1">
    <source>
        <dbReference type="SAM" id="Phobius"/>
    </source>
</evidence>
<feature type="transmembrane region" description="Helical" evidence="1">
    <location>
        <begin position="197"/>
        <end position="219"/>
    </location>
</feature>
<reference evidence="3" key="1">
    <citation type="journal article" date="2019" name="Int. J. Syst. Evol. Microbiol.">
        <title>The Global Catalogue of Microorganisms (GCM) 10K type strain sequencing project: providing services to taxonomists for standard genome sequencing and annotation.</title>
        <authorList>
            <consortium name="The Broad Institute Genomics Platform"/>
            <consortium name="The Broad Institute Genome Sequencing Center for Infectious Disease"/>
            <person name="Wu L."/>
            <person name="Ma J."/>
        </authorList>
    </citation>
    <scope>NUCLEOTIDE SEQUENCE [LARGE SCALE GENOMIC DNA]</scope>
    <source>
        <strain evidence="3">CCUG 57263</strain>
    </source>
</reference>
<feature type="transmembrane region" description="Helical" evidence="1">
    <location>
        <begin position="144"/>
        <end position="177"/>
    </location>
</feature>
<keyword evidence="1" id="KW-0812">Transmembrane</keyword>
<feature type="transmembrane region" description="Helical" evidence="1">
    <location>
        <begin position="231"/>
        <end position="256"/>
    </location>
</feature>
<dbReference type="PANTHER" id="PTHR37305">
    <property type="entry name" value="INTEGRAL MEMBRANE PROTEIN-RELATED"/>
    <property type="match status" value="1"/>
</dbReference>
<keyword evidence="3" id="KW-1185">Reference proteome</keyword>
<organism evidence="2 3">
    <name type="scientific">Paenibacillus residui</name>
    <dbReference type="NCBI Taxonomy" id="629724"/>
    <lineage>
        <taxon>Bacteria</taxon>
        <taxon>Bacillati</taxon>
        <taxon>Bacillota</taxon>
        <taxon>Bacilli</taxon>
        <taxon>Bacillales</taxon>
        <taxon>Paenibacillaceae</taxon>
        <taxon>Paenibacillus</taxon>
    </lineage>
</organism>
<dbReference type="PANTHER" id="PTHR37305:SF1">
    <property type="entry name" value="MEMBRANE PROTEIN"/>
    <property type="match status" value="1"/>
</dbReference>
<dbReference type="Proteomes" id="UP001597120">
    <property type="component" value="Unassembled WGS sequence"/>
</dbReference>
<feature type="transmembrane region" description="Helical" evidence="1">
    <location>
        <begin position="103"/>
        <end position="123"/>
    </location>
</feature>